<dbReference type="PANTHER" id="PTHR43698">
    <property type="entry name" value="RIBD C-TERMINAL DOMAIN CONTAINING PROTEIN"/>
    <property type="match status" value="1"/>
</dbReference>
<proteinExistence type="predicted"/>
<dbReference type="InterPro" id="IPR013096">
    <property type="entry name" value="Cupin_2"/>
</dbReference>
<dbReference type="Proteomes" id="UP000286997">
    <property type="component" value="Unassembled WGS sequence"/>
</dbReference>
<protein>
    <submittedName>
        <fullName evidence="2">Cupin domain-containing protein</fullName>
    </submittedName>
</protein>
<reference evidence="2 3" key="1">
    <citation type="submission" date="2019-01" db="EMBL/GenBank/DDBJ databases">
        <authorList>
            <person name="Chen W.-M."/>
        </authorList>
    </citation>
    <scope>NUCLEOTIDE SEQUENCE [LARGE SCALE GENOMIC DNA]</scope>
    <source>
        <strain evidence="2 3">TER-1</strain>
    </source>
</reference>
<dbReference type="Gene3D" id="2.60.120.10">
    <property type="entry name" value="Jelly Rolls"/>
    <property type="match status" value="1"/>
</dbReference>
<gene>
    <name evidence="2" type="ORF">EOE48_08790</name>
</gene>
<comment type="caution">
    <text evidence="2">The sequence shown here is derived from an EMBL/GenBank/DDBJ whole genome shotgun (WGS) entry which is preliminary data.</text>
</comment>
<dbReference type="InterPro" id="IPR014710">
    <property type="entry name" value="RmlC-like_jellyroll"/>
</dbReference>
<dbReference type="EMBL" id="SACP01000006">
    <property type="protein sequence ID" value="RVU19482.1"/>
    <property type="molecule type" value="Genomic_DNA"/>
</dbReference>
<evidence type="ECO:0000313" key="3">
    <source>
        <dbReference type="Proteomes" id="UP000286997"/>
    </source>
</evidence>
<accession>A0A3S2VA33</accession>
<evidence type="ECO:0000259" key="1">
    <source>
        <dbReference type="Pfam" id="PF07883"/>
    </source>
</evidence>
<dbReference type="SUPFAM" id="SSF51182">
    <property type="entry name" value="RmlC-like cupins"/>
    <property type="match status" value="1"/>
</dbReference>
<dbReference type="InterPro" id="IPR047263">
    <property type="entry name" value="HNL-like_cupin"/>
</dbReference>
<dbReference type="Pfam" id="PF07883">
    <property type="entry name" value="Cupin_2"/>
    <property type="match status" value="1"/>
</dbReference>
<dbReference type="InterPro" id="IPR011051">
    <property type="entry name" value="RmlC_Cupin_sf"/>
</dbReference>
<name>A0A3S2VA33_9HYPH</name>
<dbReference type="AlphaFoldDB" id="A0A3S2VA33"/>
<organism evidence="2 3">
    <name type="scientific">Methylobacterium oryzihabitans</name>
    <dbReference type="NCBI Taxonomy" id="2499852"/>
    <lineage>
        <taxon>Bacteria</taxon>
        <taxon>Pseudomonadati</taxon>
        <taxon>Pseudomonadota</taxon>
        <taxon>Alphaproteobacteria</taxon>
        <taxon>Hyphomicrobiales</taxon>
        <taxon>Methylobacteriaceae</taxon>
        <taxon>Methylobacterium</taxon>
    </lineage>
</organism>
<dbReference type="OrthoDB" id="9802489at2"/>
<dbReference type="RefSeq" id="WP_127728416.1">
    <property type="nucleotide sequence ID" value="NZ_SACP01000006.1"/>
</dbReference>
<dbReference type="CDD" id="cd02233">
    <property type="entry name" value="cupin_HNL-like"/>
    <property type="match status" value="1"/>
</dbReference>
<sequence length="132" mass="14685">MVRLWNENRVPSLKGAPAGFAGTVWRDEIVRGGPPHDVRVYRVSFEPGARTAWHTHPSWQILHVVSGRGQVQQRGGEVLTLGPGDTAWIDADEEHWHGASPGHHFVHIAIHEARPDGDEVVWLEHVRAPDAP</sequence>
<keyword evidence="3" id="KW-1185">Reference proteome</keyword>
<feature type="domain" description="Cupin type-2" evidence="1">
    <location>
        <begin position="42"/>
        <end position="98"/>
    </location>
</feature>
<dbReference type="PANTHER" id="PTHR43698:SF1">
    <property type="entry name" value="BLL4564 PROTEIN"/>
    <property type="match status" value="1"/>
</dbReference>
<evidence type="ECO:0000313" key="2">
    <source>
        <dbReference type="EMBL" id="RVU19482.1"/>
    </source>
</evidence>